<dbReference type="Pfam" id="PF00160">
    <property type="entry name" value="Pro_isomerase"/>
    <property type="match status" value="1"/>
</dbReference>
<protein>
    <recommendedName>
        <fullName evidence="13">PPIase cyclophilin-type domain-containing protein</fullName>
    </recommendedName>
</protein>
<feature type="region of interest" description="Disordered" evidence="12">
    <location>
        <begin position="331"/>
        <end position="373"/>
    </location>
</feature>
<dbReference type="KEGG" id="mgl:MGL_2428"/>
<evidence type="ECO:0000256" key="12">
    <source>
        <dbReference type="SAM" id="MobiDB-lite"/>
    </source>
</evidence>
<dbReference type="PRINTS" id="PR00153">
    <property type="entry name" value="CSAPPISMRASE"/>
</dbReference>
<dbReference type="PROSITE" id="PS00170">
    <property type="entry name" value="CSA_PPIASE_1"/>
    <property type="match status" value="1"/>
</dbReference>
<dbReference type="EMBL" id="AAYY01000008">
    <property type="protein sequence ID" value="EDP43418.1"/>
    <property type="molecule type" value="Genomic_DNA"/>
</dbReference>
<dbReference type="VEuPathDB" id="FungiDB:MGL_2428"/>
<dbReference type="InterPro" id="IPR044666">
    <property type="entry name" value="Cyclophilin_A-like"/>
</dbReference>
<proteinExistence type="inferred from homology"/>
<keyword evidence="9" id="KW-0697">Rotamase</keyword>
<dbReference type="Proteomes" id="UP000008837">
    <property type="component" value="Unassembled WGS sequence"/>
</dbReference>
<keyword evidence="11" id="KW-0539">Nucleus</keyword>
<evidence type="ECO:0000256" key="3">
    <source>
        <dbReference type="ARBA" id="ARBA00003697"/>
    </source>
</evidence>
<organism evidence="14 15">
    <name type="scientific">Malassezia globosa (strain ATCC MYA-4612 / CBS 7966)</name>
    <name type="common">Dandruff-associated fungus</name>
    <dbReference type="NCBI Taxonomy" id="425265"/>
    <lineage>
        <taxon>Eukaryota</taxon>
        <taxon>Fungi</taxon>
        <taxon>Dikarya</taxon>
        <taxon>Basidiomycota</taxon>
        <taxon>Ustilaginomycotina</taxon>
        <taxon>Malasseziomycetes</taxon>
        <taxon>Malasseziales</taxon>
        <taxon>Malasseziaceae</taxon>
        <taxon>Malassezia</taxon>
    </lineage>
</organism>
<reference evidence="14 15" key="1">
    <citation type="journal article" date="2007" name="Proc. Natl. Acad. Sci. U.S.A.">
        <title>Dandruff-associated Malassezia genomes reveal convergent and divergent virulence traits shared with plant and human fungal pathogens.</title>
        <authorList>
            <person name="Xu J."/>
            <person name="Saunders C.W."/>
            <person name="Hu P."/>
            <person name="Grant R.A."/>
            <person name="Boekhout T."/>
            <person name="Kuramae E.E."/>
            <person name="Kronstad J.W."/>
            <person name="Deangelis Y.M."/>
            <person name="Reeder N.L."/>
            <person name="Johnstone K.R."/>
            <person name="Leland M."/>
            <person name="Fieno A.M."/>
            <person name="Begley W.M."/>
            <person name="Sun Y."/>
            <person name="Lacey M.P."/>
            <person name="Chaudhary T."/>
            <person name="Keough T."/>
            <person name="Chu L."/>
            <person name="Sears R."/>
            <person name="Yuan B."/>
            <person name="Dawson T.L.Jr."/>
        </authorList>
    </citation>
    <scope>NUCLEOTIDE SEQUENCE [LARGE SCALE GENOMIC DNA]</scope>
    <source>
        <strain evidence="15">ATCC MYA-4612 / CBS 7966</strain>
    </source>
</reference>
<dbReference type="GeneID" id="5854939"/>
<comment type="similarity">
    <text evidence="6">Belongs to the cyclophilin-type PPIase family. PPIL2 subfamily.</text>
</comment>
<sequence>MAPSAAPAPGLAQATRRPDVNGTANPISPAMMPCTRLTNKSTGRAGASFTSSSLTPQTTSEQIAVDEEEVMFEFMSQAQAKQTKKALVRLQTNFGDLLLELYANKAPRTCYNFLMLCRQGKYNNTIFHRNIPGFMIQGGDPTGTGRGGESIWGKPFADELVNPGAYRHTSRGIVSMANKGYNTNGSQFFITYRATPHLDTKHTVFGHLISDDNDTKYPVLDALERVPNEPDSTKPIRPIKLIEAQVFEDPFAEYMAREEAKMRRQNPDEEERLRRETKRRKREEDRTTWYVLARMWINRLTHYRLGTRLAPKNMDAASSTATVPSAPLRVEPQDEHGLAALAGLKPSSKTGPPPRQSPGMAVRRGGFGDFSSW</sequence>
<feature type="region of interest" description="Disordered" evidence="12">
    <location>
        <begin position="259"/>
        <end position="281"/>
    </location>
</feature>
<keyword evidence="10" id="KW-0413">Isomerase</keyword>
<keyword evidence="8" id="KW-0833">Ubl conjugation pathway</keyword>
<evidence type="ECO:0000256" key="10">
    <source>
        <dbReference type="ARBA" id="ARBA00023235"/>
    </source>
</evidence>
<evidence type="ECO:0000313" key="15">
    <source>
        <dbReference type="Proteomes" id="UP000008837"/>
    </source>
</evidence>
<evidence type="ECO:0000256" key="1">
    <source>
        <dbReference type="ARBA" id="ARBA00000900"/>
    </source>
</evidence>
<gene>
    <name evidence="14" type="ORF">MGL_2428</name>
</gene>
<evidence type="ECO:0000256" key="7">
    <source>
        <dbReference type="ARBA" id="ARBA00022679"/>
    </source>
</evidence>
<dbReference type="GO" id="GO:0000209">
    <property type="term" value="P:protein polyubiquitination"/>
    <property type="evidence" value="ECO:0007669"/>
    <property type="project" value="TreeGrafter"/>
</dbReference>
<dbReference type="PANTHER" id="PTHR45625:SF1">
    <property type="entry name" value="RING-TYPE E3 UBIQUITIN-PROTEIN LIGASE PPIL2"/>
    <property type="match status" value="1"/>
</dbReference>
<evidence type="ECO:0000256" key="2">
    <source>
        <dbReference type="ARBA" id="ARBA00000971"/>
    </source>
</evidence>
<feature type="region of interest" description="Disordered" evidence="12">
    <location>
        <begin position="1"/>
        <end position="60"/>
    </location>
</feature>
<evidence type="ECO:0000256" key="9">
    <source>
        <dbReference type="ARBA" id="ARBA00023110"/>
    </source>
</evidence>
<accession>A8Q3K0</accession>
<comment type="subcellular location">
    <subcellularLocation>
        <location evidence="4">Nucleus</location>
    </subcellularLocation>
</comment>
<dbReference type="GO" id="GO:0006457">
    <property type="term" value="P:protein folding"/>
    <property type="evidence" value="ECO:0007669"/>
    <property type="project" value="InterPro"/>
</dbReference>
<dbReference type="OrthoDB" id="407558at2759"/>
<comment type="caution">
    <text evidence="14">The sequence shown here is derived from an EMBL/GenBank/DDBJ whole genome shotgun (WGS) entry which is preliminary data.</text>
</comment>
<evidence type="ECO:0000256" key="5">
    <source>
        <dbReference type="ARBA" id="ARBA00004906"/>
    </source>
</evidence>
<feature type="compositionally biased region" description="Polar residues" evidence="12">
    <location>
        <begin position="36"/>
        <end position="60"/>
    </location>
</feature>
<evidence type="ECO:0000256" key="11">
    <source>
        <dbReference type="ARBA" id="ARBA00023242"/>
    </source>
</evidence>
<comment type="catalytic activity">
    <reaction evidence="1">
        <text>S-ubiquitinyl-[E2 ubiquitin-conjugating enzyme]-L-cysteine + [acceptor protein]-L-lysine = [E2 ubiquitin-conjugating enzyme]-L-cysteine + N(6)-ubiquitinyl-[acceptor protein]-L-lysine.</text>
        <dbReference type="EC" id="2.3.2.27"/>
    </reaction>
</comment>
<evidence type="ECO:0000256" key="6">
    <source>
        <dbReference type="ARBA" id="ARBA00007930"/>
    </source>
</evidence>
<feature type="domain" description="PPIase cyclophilin-type" evidence="13">
    <location>
        <begin position="91"/>
        <end position="246"/>
    </location>
</feature>
<evidence type="ECO:0000256" key="8">
    <source>
        <dbReference type="ARBA" id="ARBA00022786"/>
    </source>
</evidence>
<comment type="function">
    <text evidence="3">May catalyze the cis-trans isomerization of proline imidic peptide bonds in oligopeptides thereby assisting the folding of proteins. May also function as a chaperone, playing a role in intracellular transport of proteins. May also have a protein ubiquitin ligase activity acting as an E3 ubiquitin protein ligase or as a ubiquitin-ubiquitin ligase promoting elongation of ubiquitin chains on proteins.</text>
</comment>
<dbReference type="PANTHER" id="PTHR45625">
    <property type="entry name" value="PEPTIDYL-PROLYL CIS-TRANS ISOMERASE-RELATED"/>
    <property type="match status" value="1"/>
</dbReference>
<dbReference type="InterPro" id="IPR020892">
    <property type="entry name" value="Cyclophilin-type_PPIase_CS"/>
</dbReference>
<dbReference type="InterPro" id="IPR002130">
    <property type="entry name" value="Cyclophilin-type_PPIase_dom"/>
</dbReference>
<evidence type="ECO:0000256" key="4">
    <source>
        <dbReference type="ARBA" id="ARBA00004123"/>
    </source>
</evidence>
<dbReference type="GO" id="GO:0003755">
    <property type="term" value="F:peptidyl-prolyl cis-trans isomerase activity"/>
    <property type="evidence" value="ECO:0007669"/>
    <property type="project" value="UniProtKB-KW"/>
</dbReference>
<dbReference type="GO" id="GO:0071013">
    <property type="term" value="C:catalytic step 2 spliceosome"/>
    <property type="evidence" value="ECO:0007669"/>
    <property type="project" value="TreeGrafter"/>
</dbReference>
<keyword evidence="15" id="KW-1185">Reference proteome</keyword>
<dbReference type="RefSeq" id="XP_001730632.1">
    <property type="nucleotide sequence ID" value="XM_001730580.1"/>
</dbReference>
<comment type="catalytic activity">
    <reaction evidence="2">
        <text>[protein]-peptidylproline (omega=180) = [protein]-peptidylproline (omega=0)</text>
        <dbReference type="Rhea" id="RHEA:16237"/>
        <dbReference type="Rhea" id="RHEA-COMP:10747"/>
        <dbReference type="Rhea" id="RHEA-COMP:10748"/>
        <dbReference type="ChEBI" id="CHEBI:83833"/>
        <dbReference type="ChEBI" id="CHEBI:83834"/>
        <dbReference type="EC" id="5.2.1.8"/>
    </reaction>
</comment>
<dbReference type="FunFam" id="2.40.100.10:FF:000014">
    <property type="entry name" value="Peptidyl-prolyl cis-trans isomerase cyp65"/>
    <property type="match status" value="1"/>
</dbReference>
<name>A8Q3K0_MALGO</name>
<dbReference type="AlphaFoldDB" id="A8Q3K0"/>
<dbReference type="GO" id="GO:0061630">
    <property type="term" value="F:ubiquitin protein ligase activity"/>
    <property type="evidence" value="ECO:0007669"/>
    <property type="project" value="UniProtKB-EC"/>
</dbReference>
<dbReference type="InterPro" id="IPR029000">
    <property type="entry name" value="Cyclophilin-like_dom_sf"/>
</dbReference>
<dbReference type="SUPFAM" id="SSF50891">
    <property type="entry name" value="Cyclophilin-like"/>
    <property type="match status" value="1"/>
</dbReference>
<dbReference type="PROSITE" id="PS50072">
    <property type="entry name" value="CSA_PPIASE_2"/>
    <property type="match status" value="1"/>
</dbReference>
<evidence type="ECO:0000313" key="14">
    <source>
        <dbReference type="EMBL" id="EDP43418.1"/>
    </source>
</evidence>
<dbReference type="Gene3D" id="2.40.100.10">
    <property type="entry name" value="Cyclophilin-like"/>
    <property type="match status" value="1"/>
</dbReference>
<dbReference type="STRING" id="425265.A8Q3K0"/>
<dbReference type="InParanoid" id="A8Q3K0"/>
<evidence type="ECO:0000259" key="13">
    <source>
        <dbReference type="PROSITE" id="PS50072"/>
    </source>
</evidence>
<feature type="compositionally biased region" description="Basic and acidic residues" evidence="12">
    <location>
        <begin position="259"/>
        <end position="274"/>
    </location>
</feature>
<comment type="pathway">
    <text evidence="5">Protein modification; protein ubiquitination.</text>
</comment>
<keyword evidence="7" id="KW-0808">Transferase</keyword>